<protein>
    <recommendedName>
        <fullName evidence="2">RNase H type-1 domain-containing protein</fullName>
    </recommendedName>
</protein>
<sequence length="75" mass="8447">MWQKKRIKVILYTDSSPLHDQVWSGKAQTDSTMQEVLAWYMQELKAAGADLVWTSCKKNVANVLMKCAFPGGELA</sequence>
<organism evidence="1">
    <name type="scientific">Chromera velia CCMP2878</name>
    <dbReference type="NCBI Taxonomy" id="1169474"/>
    <lineage>
        <taxon>Eukaryota</taxon>
        <taxon>Sar</taxon>
        <taxon>Alveolata</taxon>
        <taxon>Colpodellida</taxon>
        <taxon>Chromeraceae</taxon>
        <taxon>Chromera</taxon>
    </lineage>
</organism>
<evidence type="ECO:0008006" key="2">
    <source>
        <dbReference type="Google" id="ProtNLM"/>
    </source>
</evidence>
<proteinExistence type="predicted"/>
<name>A0A0G4HMG3_9ALVE</name>
<evidence type="ECO:0000313" key="1">
    <source>
        <dbReference type="EMBL" id="CEM45355.1"/>
    </source>
</evidence>
<accession>A0A0G4HMG3</accession>
<dbReference type="VEuPathDB" id="CryptoDB:Cvel_7485"/>
<dbReference type="AlphaFoldDB" id="A0A0G4HMG3"/>
<dbReference type="EMBL" id="CDMZ01003163">
    <property type="protein sequence ID" value="CEM45355.1"/>
    <property type="molecule type" value="Genomic_DNA"/>
</dbReference>
<gene>
    <name evidence="1" type="ORF">Cvel_7485</name>
</gene>
<reference evidence="1" key="1">
    <citation type="submission" date="2014-11" db="EMBL/GenBank/DDBJ databases">
        <authorList>
            <person name="Otto D Thomas"/>
            <person name="Naeem Raeece"/>
        </authorList>
    </citation>
    <scope>NUCLEOTIDE SEQUENCE</scope>
</reference>